<reference evidence="3" key="1">
    <citation type="journal article" date="2018" name="Gigascience">
        <title>Genome assembly of the Pink Ipe (Handroanthus impetiginosus, Bignoniaceae), a highly valued, ecologically keystone Neotropical timber forest tree.</title>
        <authorList>
            <person name="Silva-Junior O.B."/>
            <person name="Grattapaglia D."/>
            <person name="Novaes E."/>
            <person name="Collevatti R.G."/>
        </authorList>
    </citation>
    <scope>NUCLEOTIDE SEQUENCE [LARGE SCALE GENOMIC DNA]</scope>
    <source>
        <strain evidence="3">cv. UFG-1</strain>
    </source>
</reference>
<dbReference type="AlphaFoldDB" id="A0A2G9HBE3"/>
<comment type="caution">
    <text evidence="2">The sequence shown here is derived from an EMBL/GenBank/DDBJ whole genome shotgun (WGS) entry which is preliminary data.</text>
</comment>
<protein>
    <submittedName>
        <fullName evidence="2">Uncharacterized protein</fullName>
    </submittedName>
</protein>
<evidence type="ECO:0000256" key="1">
    <source>
        <dbReference type="SAM" id="SignalP"/>
    </source>
</evidence>
<dbReference type="OrthoDB" id="10268090at2759"/>
<dbReference type="InterPro" id="IPR051276">
    <property type="entry name" value="Saccharopine_DH-like_oxidrdct"/>
</dbReference>
<keyword evidence="3" id="KW-1185">Reference proteome</keyword>
<evidence type="ECO:0000313" key="2">
    <source>
        <dbReference type="EMBL" id="PIN14828.1"/>
    </source>
</evidence>
<feature type="chain" id="PRO_5013762358" evidence="1">
    <location>
        <begin position="16"/>
        <end position="142"/>
    </location>
</feature>
<gene>
    <name evidence="2" type="ORF">CDL12_12537</name>
</gene>
<sequence length="142" mass="15738">MLGIFMGLLSKFALGRWLLLKFPSFFSFRLFRKKGPSKDEVASASFKMCFIGQGFSDSSLASKGNKKPDTEIVTRVMGLEVGYVITPIILLQCALFLLADRHNLPKGGVFTPGIVFCPTNLQQRLHENGISFDFISRKALSA</sequence>
<name>A0A2G9HBE3_9LAMI</name>
<dbReference type="GO" id="GO:0005811">
    <property type="term" value="C:lipid droplet"/>
    <property type="evidence" value="ECO:0007669"/>
    <property type="project" value="TreeGrafter"/>
</dbReference>
<evidence type="ECO:0000313" key="3">
    <source>
        <dbReference type="Proteomes" id="UP000231279"/>
    </source>
</evidence>
<proteinExistence type="predicted"/>
<dbReference type="Proteomes" id="UP000231279">
    <property type="component" value="Unassembled WGS sequence"/>
</dbReference>
<keyword evidence="1" id="KW-0732">Signal</keyword>
<feature type="signal peptide" evidence="1">
    <location>
        <begin position="1"/>
        <end position="15"/>
    </location>
</feature>
<accession>A0A2G9HBE3</accession>
<dbReference type="GO" id="GO:0005739">
    <property type="term" value="C:mitochondrion"/>
    <property type="evidence" value="ECO:0007669"/>
    <property type="project" value="TreeGrafter"/>
</dbReference>
<organism evidence="2 3">
    <name type="scientific">Handroanthus impetiginosus</name>
    <dbReference type="NCBI Taxonomy" id="429701"/>
    <lineage>
        <taxon>Eukaryota</taxon>
        <taxon>Viridiplantae</taxon>
        <taxon>Streptophyta</taxon>
        <taxon>Embryophyta</taxon>
        <taxon>Tracheophyta</taxon>
        <taxon>Spermatophyta</taxon>
        <taxon>Magnoliopsida</taxon>
        <taxon>eudicotyledons</taxon>
        <taxon>Gunneridae</taxon>
        <taxon>Pentapetalae</taxon>
        <taxon>asterids</taxon>
        <taxon>lamiids</taxon>
        <taxon>Lamiales</taxon>
        <taxon>Bignoniaceae</taxon>
        <taxon>Crescentiina</taxon>
        <taxon>Tabebuia alliance</taxon>
        <taxon>Handroanthus</taxon>
    </lineage>
</organism>
<dbReference type="GO" id="GO:0005886">
    <property type="term" value="C:plasma membrane"/>
    <property type="evidence" value="ECO:0007669"/>
    <property type="project" value="TreeGrafter"/>
</dbReference>
<dbReference type="EMBL" id="NKXS01002200">
    <property type="protein sequence ID" value="PIN14828.1"/>
    <property type="molecule type" value="Genomic_DNA"/>
</dbReference>
<dbReference type="GO" id="GO:0009247">
    <property type="term" value="P:glycolipid biosynthetic process"/>
    <property type="evidence" value="ECO:0007669"/>
    <property type="project" value="TreeGrafter"/>
</dbReference>
<dbReference type="PANTHER" id="PTHR12286">
    <property type="entry name" value="SACCHAROPINE DEHYDROGENASE-LIKE OXIDOREDUCTASE"/>
    <property type="match status" value="1"/>
</dbReference>
<dbReference type="PANTHER" id="PTHR12286:SF5">
    <property type="entry name" value="SACCHAROPINE DEHYDROGENASE-LIKE OXIDOREDUCTASE"/>
    <property type="match status" value="1"/>
</dbReference>